<dbReference type="Pfam" id="PF07702">
    <property type="entry name" value="UTRA"/>
    <property type="match status" value="1"/>
</dbReference>
<evidence type="ECO:0000256" key="1">
    <source>
        <dbReference type="ARBA" id="ARBA00023015"/>
    </source>
</evidence>
<dbReference type="PANTHER" id="PTHR44846:SF1">
    <property type="entry name" value="MANNOSYL-D-GLYCERATE TRANSPORT_METABOLISM SYSTEM REPRESSOR MNGR-RELATED"/>
    <property type="match status" value="1"/>
</dbReference>
<protein>
    <submittedName>
        <fullName evidence="5">GntR family transcriptional regulator</fullName>
    </submittedName>
</protein>
<dbReference type="Gene3D" id="1.10.10.10">
    <property type="entry name" value="Winged helix-like DNA-binding domain superfamily/Winged helix DNA-binding domain"/>
    <property type="match status" value="1"/>
</dbReference>
<name>A0A4Q7N6V8_9BURK</name>
<sequence>MPAGRDPTTQPGDSPRYRQILDALLARIEHGIYPVGGHVPTEGELCREFEASRYTIRAALAHLVEHGMVERRPGIGTVVLASRSRRAYQQSIASLSDLFQYALDTHVEIRASTLVALDAAIAAMLGAREGDRWLQVDSVRWTERGGAPICCTSSFLPERLAWIGPELPGCVGPFYAHIEARADEPIVRATQEIRAEPMPAHLRPLLDERREAIALCLIRHYFSAAGSVICSFNWHPAATFSYRMEIERRG</sequence>
<dbReference type="PANTHER" id="PTHR44846">
    <property type="entry name" value="MANNOSYL-D-GLYCERATE TRANSPORT/METABOLISM SYSTEM REPRESSOR MNGR-RELATED"/>
    <property type="match status" value="1"/>
</dbReference>
<organism evidence="5 6">
    <name type="scientific">Pigmentiphaga kullae</name>
    <dbReference type="NCBI Taxonomy" id="151784"/>
    <lineage>
        <taxon>Bacteria</taxon>
        <taxon>Pseudomonadati</taxon>
        <taxon>Pseudomonadota</taxon>
        <taxon>Betaproteobacteria</taxon>
        <taxon>Burkholderiales</taxon>
        <taxon>Alcaligenaceae</taxon>
        <taxon>Pigmentiphaga</taxon>
    </lineage>
</organism>
<dbReference type="SMART" id="SM00345">
    <property type="entry name" value="HTH_GNTR"/>
    <property type="match status" value="1"/>
</dbReference>
<dbReference type="InterPro" id="IPR011663">
    <property type="entry name" value="UTRA"/>
</dbReference>
<dbReference type="GO" id="GO:0003700">
    <property type="term" value="F:DNA-binding transcription factor activity"/>
    <property type="evidence" value="ECO:0007669"/>
    <property type="project" value="InterPro"/>
</dbReference>
<dbReference type="SMART" id="SM00866">
    <property type="entry name" value="UTRA"/>
    <property type="match status" value="1"/>
</dbReference>
<dbReference type="Gene3D" id="3.40.1410.10">
    <property type="entry name" value="Chorismate lyase-like"/>
    <property type="match status" value="1"/>
</dbReference>
<accession>A0A4Q7N6V8</accession>
<feature type="domain" description="HTH gntR-type" evidence="4">
    <location>
        <begin position="14"/>
        <end position="82"/>
    </location>
</feature>
<dbReference type="Proteomes" id="UP000292445">
    <property type="component" value="Unassembled WGS sequence"/>
</dbReference>
<reference evidence="5 6" key="1">
    <citation type="submission" date="2019-02" db="EMBL/GenBank/DDBJ databases">
        <title>Genomic Encyclopedia of Type Strains, Phase IV (KMG-IV): sequencing the most valuable type-strain genomes for metagenomic binning, comparative biology and taxonomic classification.</title>
        <authorList>
            <person name="Goeker M."/>
        </authorList>
    </citation>
    <scope>NUCLEOTIDE SEQUENCE [LARGE SCALE GENOMIC DNA]</scope>
    <source>
        <strain evidence="5 6">K24</strain>
    </source>
</reference>
<dbReference type="InterPro" id="IPR000524">
    <property type="entry name" value="Tscrpt_reg_HTH_GntR"/>
</dbReference>
<gene>
    <name evidence="5" type="ORF">EV675_5847</name>
</gene>
<dbReference type="PRINTS" id="PR00035">
    <property type="entry name" value="HTHGNTR"/>
</dbReference>
<dbReference type="InterPro" id="IPR028978">
    <property type="entry name" value="Chorismate_lyase_/UTRA_dom_sf"/>
</dbReference>
<dbReference type="InterPro" id="IPR050679">
    <property type="entry name" value="Bact_HTH_transcr_reg"/>
</dbReference>
<keyword evidence="6" id="KW-1185">Reference proteome</keyword>
<dbReference type="SUPFAM" id="SSF64288">
    <property type="entry name" value="Chorismate lyase-like"/>
    <property type="match status" value="1"/>
</dbReference>
<evidence type="ECO:0000259" key="4">
    <source>
        <dbReference type="PROSITE" id="PS50949"/>
    </source>
</evidence>
<dbReference type="CDD" id="cd07377">
    <property type="entry name" value="WHTH_GntR"/>
    <property type="match status" value="1"/>
</dbReference>
<dbReference type="InterPro" id="IPR036390">
    <property type="entry name" value="WH_DNA-bd_sf"/>
</dbReference>
<dbReference type="AlphaFoldDB" id="A0A4Q7N6V8"/>
<dbReference type="EMBL" id="SGXC01000004">
    <property type="protein sequence ID" value="RZS77120.1"/>
    <property type="molecule type" value="Genomic_DNA"/>
</dbReference>
<dbReference type="GO" id="GO:0003677">
    <property type="term" value="F:DNA binding"/>
    <property type="evidence" value="ECO:0007669"/>
    <property type="project" value="UniProtKB-KW"/>
</dbReference>
<dbReference type="SUPFAM" id="SSF46785">
    <property type="entry name" value="Winged helix' DNA-binding domain"/>
    <property type="match status" value="1"/>
</dbReference>
<evidence type="ECO:0000256" key="2">
    <source>
        <dbReference type="ARBA" id="ARBA00023125"/>
    </source>
</evidence>
<dbReference type="Pfam" id="PF00392">
    <property type="entry name" value="GntR"/>
    <property type="match status" value="1"/>
</dbReference>
<dbReference type="PROSITE" id="PS50949">
    <property type="entry name" value="HTH_GNTR"/>
    <property type="match status" value="1"/>
</dbReference>
<keyword evidence="3" id="KW-0804">Transcription</keyword>
<dbReference type="InterPro" id="IPR036388">
    <property type="entry name" value="WH-like_DNA-bd_sf"/>
</dbReference>
<keyword evidence="1" id="KW-0805">Transcription regulation</keyword>
<dbReference type="GO" id="GO:0045892">
    <property type="term" value="P:negative regulation of DNA-templated transcription"/>
    <property type="evidence" value="ECO:0007669"/>
    <property type="project" value="TreeGrafter"/>
</dbReference>
<dbReference type="RefSeq" id="WP_130362165.1">
    <property type="nucleotide sequence ID" value="NZ_SGXC01000004.1"/>
</dbReference>
<comment type="caution">
    <text evidence="5">The sequence shown here is derived from an EMBL/GenBank/DDBJ whole genome shotgun (WGS) entry which is preliminary data.</text>
</comment>
<evidence type="ECO:0000256" key="3">
    <source>
        <dbReference type="ARBA" id="ARBA00023163"/>
    </source>
</evidence>
<dbReference type="OrthoDB" id="7363114at2"/>
<proteinExistence type="predicted"/>
<keyword evidence="2" id="KW-0238">DNA-binding</keyword>
<evidence type="ECO:0000313" key="5">
    <source>
        <dbReference type="EMBL" id="RZS77120.1"/>
    </source>
</evidence>
<evidence type="ECO:0000313" key="6">
    <source>
        <dbReference type="Proteomes" id="UP000292445"/>
    </source>
</evidence>